<evidence type="ECO:0000313" key="10">
    <source>
        <dbReference type="Proteomes" id="UP000009881"/>
    </source>
</evidence>
<reference evidence="9 10" key="1">
    <citation type="journal article" date="2013" name="Genome Announc.">
        <title>Draft Genome Sequence of an Alphaproteobacterium, Caenispirillum salinarum AK4(T), Isolated from a Solar Saltern.</title>
        <authorList>
            <person name="Khatri I."/>
            <person name="Singh A."/>
            <person name="Korpole S."/>
            <person name="Pinnaka A.K."/>
            <person name="Subramanian S."/>
        </authorList>
    </citation>
    <scope>NUCLEOTIDE SEQUENCE [LARGE SCALE GENOMIC DNA]</scope>
    <source>
        <strain evidence="9 10">AK4</strain>
    </source>
</reference>
<dbReference type="HAMAP" id="MF_01255">
    <property type="entry name" value="Ectoine_synth"/>
    <property type="match status" value="1"/>
</dbReference>
<dbReference type="Gene3D" id="2.60.120.10">
    <property type="entry name" value="Jelly Rolls"/>
    <property type="match status" value="1"/>
</dbReference>
<name>K9GQZ2_9PROT</name>
<comment type="function">
    <text evidence="8">Catalyzes the circularization of gamma-N-acetyl-alpha,gamma-diaminobutyric acid (ADABA) to ectoine (1,4,5,6-tetrahydro-2-methyl-4-pyrimidine carboxylic acid), which is an excellent osmoprotectant.</text>
</comment>
<proteinExistence type="inferred from homology"/>
<protein>
    <recommendedName>
        <fullName evidence="4 8">L-ectoine synthase</fullName>
        <ecNumber evidence="3 8">4.2.1.108</ecNumber>
    </recommendedName>
    <alternativeName>
        <fullName evidence="6 8">N-acetyldiaminobutyrate dehydratase</fullName>
    </alternativeName>
</protein>
<dbReference type="eggNOG" id="COG1917">
    <property type="taxonomic scope" value="Bacteria"/>
</dbReference>
<evidence type="ECO:0000256" key="4">
    <source>
        <dbReference type="ARBA" id="ARBA00019707"/>
    </source>
</evidence>
<evidence type="ECO:0000256" key="8">
    <source>
        <dbReference type="HAMAP-Rule" id="MF_01255"/>
    </source>
</evidence>
<accession>K9GQZ2</accession>
<dbReference type="RefSeq" id="WP_009542064.1">
    <property type="nucleotide sequence ID" value="NZ_ANHY01000019.1"/>
</dbReference>
<dbReference type="Proteomes" id="UP000009881">
    <property type="component" value="Unassembled WGS sequence"/>
</dbReference>
<evidence type="ECO:0000256" key="3">
    <source>
        <dbReference type="ARBA" id="ARBA00013192"/>
    </source>
</evidence>
<evidence type="ECO:0000256" key="7">
    <source>
        <dbReference type="ARBA" id="ARBA00048714"/>
    </source>
</evidence>
<comment type="pathway">
    <text evidence="1 8">Amine and polyamine biosynthesis; ectoine biosynthesis; L-ectoine from L-aspartate 4-semialdehyde: step 3/3.</text>
</comment>
<dbReference type="Pfam" id="PF06339">
    <property type="entry name" value="Ectoine_synth"/>
    <property type="match status" value="1"/>
</dbReference>
<evidence type="ECO:0000256" key="5">
    <source>
        <dbReference type="ARBA" id="ARBA00023239"/>
    </source>
</evidence>
<organism evidence="9 10">
    <name type="scientific">Caenispirillum salinarum AK4</name>
    <dbReference type="NCBI Taxonomy" id="1238182"/>
    <lineage>
        <taxon>Bacteria</taxon>
        <taxon>Pseudomonadati</taxon>
        <taxon>Pseudomonadota</taxon>
        <taxon>Alphaproteobacteria</taxon>
        <taxon>Rhodospirillales</taxon>
        <taxon>Novispirillaceae</taxon>
        <taxon>Caenispirillum</taxon>
    </lineage>
</organism>
<dbReference type="SUPFAM" id="SSF51182">
    <property type="entry name" value="RmlC-like cupins"/>
    <property type="match status" value="1"/>
</dbReference>
<dbReference type="InterPro" id="IPR011051">
    <property type="entry name" value="RmlC_Cupin_sf"/>
</dbReference>
<dbReference type="PANTHER" id="PTHR39289:SF1">
    <property type="entry name" value="L-ECTOINE SYNTHASE"/>
    <property type="match status" value="1"/>
</dbReference>
<dbReference type="PANTHER" id="PTHR39289">
    <property type="match status" value="1"/>
</dbReference>
<comment type="caution">
    <text evidence="9">The sequence shown here is derived from an EMBL/GenBank/DDBJ whole genome shotgun (WGS) entry which is preliminary data.</text>
</comment>
<evidence type="ECO:0000256" key="2">
    <source>
        <dbReference type="ARBA" id="ARBA00009637"/>
    </source>
</evidence>
<evidence type="ECO:0000256" key="1">
    <source>
        <dbReference type="ARBA" id="ARBA00005181"/>
    </source>
</evidence>
<dbReference type="AlphaFoldDB" id="K9GQZ2"/>
<keyword evidence="5 8" id="KW-0456">Lyase</keyword>
<comment type="similarity">
    <text evidence="2 8">Belongs to the ectoine synthase family.</text>
</comment>
<dbReference type="UniPathway" id="UPA00067">
    <property type="reaction ID" value="UER00123"/>
</dbReference>
<sequence length="132" mass="15122">MIVRKLEELKGTDAEFKAAKGTWTSRRMLLARDKMGFSFHDTLIHAGTETYIHYANHLEAVYCVGGKGELQDLDNGVTYPLYDGVMYALNGHERHYLRAEEELRMICVFNPPLTGREDHDENGVYPLLTEED</sequence>
<comment type="catalytic activity">
    <reaction evidence="7 8">
        <text>(2S)-4-acetamido-2-aminobutanoate = L-ectoine + H2O</text>
        <dbReference type="Rhea" id="RHEA:17281"/>
        <dbReference type="ChEBI" id="CHEBI:15377"/>
        <dbReference type="ChEBI" id="CHEBI:58515"/>
        <dbReference type="ChEBI" id="CHEBI:58929"/>
        <dbReference type="EC" id="4.2.1.108"/>
    </reaction>
</comment>
<dbReference type="OrthoDB" id="9801830at2"/>
<dbReference type="NCBIfam" id="NF009806">
    <property type="entry name" value="PRK13290.1"/>
    <property type="match status" value="1"/>
</dbReference>
<keyword evidence="10" id="KW-1185">Reference proteome</keyword>
<evidence type="ECO:0000313" key="9">
    <source>
        <dbReference type="EMBL" id="EKV27562.1"/>
    </source>
</evidence>
<dbReference type="EMBL" id="ANHY01000019">
    <property type="protein sequence ID" value="EKV27562.1"/>
    <property type="molecule type" value="Genomic_DNA"/>
</dbReference>
<evidence type="ECO:0000256" key="6">
    <source>
        <dbReference type="ARBA" id="ARBA00033271"/>
    </source>
</evidence>
<dbReference type="InterPro" id="IPR014710">
    <property type="entry name" value="RmlC-like_jellyroll"/>
</dbReference>
<dbReference type="GO" id="GO:0019491">
    <property type="term" value="P:ectoine biosynthetic process"/>
    <property type="evidence" value="ECO:0007669"/>
    <property type="project" value="UniProtKB-UniRule"/>
</dbReference>
<gene>
    <name evidence="8" type="primary">ectC</name>
    <name evidence="9" type="ORF">C882_1408</name>
</gene>
<dbReference type="CDD" id="cd06978">
    <property type="entry name" value="cupin_EctC"/>
    <property type="match status" value="1"/>
</dbReference>
<dbReference type="GO" id="GO:0033990">
    <property type="term" value="F:ectoine synthase activity"/>
    <property type="evidence" value="ECO:0007669"/>
    <property type="project" value="UniProtKB-EC"/>
</dbReference>
<dbReference type="EC" id="4.2.1.108" evidence="3 8"/>
<dbReference type="PATRIC" id="fig|1238182.3.peg.3622"/>
<dbReference type="InterPro" id="IPR010462">
    <property type="entry name" value="Ectoine_synth"/>
</dbReference>
<dbReference type="STRING" id="1238182.C882_1408"/>